<dbReference type="InParanoid" id="L2GKH9"/>
<dbReference type="VEuPathDB" id="MicrosporidiaDB:VICG_01974"/>
<evidence type="ECO:0000313" key="12">
    <source>
        <dbReference type="Proteomes" id="UP000011082"/>
    </source>
</evidence>
<evidence type="ECO:0000256" key="3">
    <source>
        <dbReference type="ARBA" id="ARBA00022478"/>
    </source>
</evidence>
<dbReference type="GO" id="GO:0003899">
    <property type="term" value="F:DNA-directed RNA polymerase activity"/>
    <property type="evidence" value="ECO:0007669"/>
    <property type="project" value="UniProtKB-EC"/>
</dbReference>
<dbReference type="GO" id="GO:0032549">
    <property type="term" value="F:ribonucleoside binding"/>
    <property type="evidence" value="ECO:0007669"/>
    <property type="project" value="InterPro"/>
</dbReference>
<keyword evidence="3 11" id="KW-0240">DNA-directed RNA polymerase</keyword>
<dbReference type="GO" id="GO:0000428">
    <property type="term" value="C:DNA-directed RNA polymerase complex"/>
    <property type="evidence" value="ECO:0007669"/>
    <property type="project" value="UniProtKB-KW"/>
</dbReference>
<proteinExistence type="inferred from homology"/>
<dbReference type="InterPro" id="IPR007645">
    <property type="entry name" value="RNA_pol_Rpb2_3"/>
</dbReference>
<evidence type="ECO:0000259" key="9">
    <source>
        <dbReference type="Pfam" id="PF04563"/>
    </source>
</evidence>
<dbReference type="EMBL" id="JH370152">
    <property type="protein sequence ID" value="ELA41015.1"/>
    <property type="molecule type" value="Genomic_DNA"/>
</dbReference>
<dbReference type="Gene3D" id="3.90.1100.10">
    <property type="match status" value="1"/>
</dbReference>
<sequence length="573" mass="64570">MNKSPSLDNHSQDIQHDDVWTIISSYFEQKGLVRQQLDSFDQFVRVKMQEIVDENPQIIVQSTPTAGSSAVRRMVIKFGQIYVTKPPVYTESDGRSITLYPSEARIRDLTYACNIYIDVTKIVENEFGERDEHKFSRTSLGQLPIMLRSSCCILHGLTEKDIVQIGECPYDQGGYFIVSGSEKVIVAQERMASNTIHIFKKSQPAPYTHYSEIRSVPEKGSRTPSAFSIKVMRNPRVIRASLPLVKQDIPIAIIYRALGFLSDREIISHINFDNDDAIYSFLAPSLEEASVVQDQLTALDFIGKRSAPVGSPRDKRVQFARNLLAKEFLPHIGTQEFCETKKAYFLGYMISKTLNVVLDRREVDDRDHCGKKRMDLGGPLLASLFKMLFKKLCAETAKHMQKCIENSRDFNIALGIKSSTITQGFRYALATGNWGDQARAMQTRAGVAQVLNRYNFLSTLSHLRRVNTPIEKEGKLAKPRQLHNTHWGLICPAETPEGHACGLVKNLSLMAYISVGKSSAPIIEILEECGVERLEEVSCIRGTKYLLMDCGWASIPIQPNLLRISETLGGRRK</sequence>
<dbReference type="GeneID" id="19882684"/>
<dbReference type="OrthoDB" id="10248617at2759"/>
<evidence type="ECO:0000259" key="8">
    <source>
        <dbReference type="Pfam" id="PF04561"/>
    </source>
</evidence>
<dbReference type="SUPFAM" id="SSF64484">
    <property type="entry name" value="beta and beta-prime subunits of DNA dependent RNA-polymerase"/>
    <property type="match status" value="1"/>
</dbReference>
<dbReference type="Proteomes" id="UP000011082">
    <property type="component" value="Unassembled WGS sequence"/>
</dbReference>
<evidence type="ECO:0000313" key="11">
    <source>
        <dbReference type="EMBL" id="ELA41015.1"/>
    </source>
</evidence>
<gene>
    <name evidence="11" type="ORF">VICG_01974</name>
</gene>
<dbReference type="PANTHER" id="PTHR20856">
    <property type="entry name" value="DNA-DIRECTED RNA POLYMERASE I SUBUNIT 2"/>
    <property type="match status" value="1"/>
</dbReference>
<dbReference type="Gene3D" id="3.90.1110.10">
    <property type="entry name" value="RNA polymerase Rpb2, domain 2"/>
    <property type="match status" value="1"/>
</dbReference>
<dbReference type="RefSeq" id="XP_007605419.1">
    <property type="nucleotide sequence ID" value="XM_007605357.1"/>
</dbReference>
<keyword evidence="4" id="KW-0808">Transferase</keyword>
<evidence type="ECO:0000256" key="7">
    <source>
        <dbReference type="RuleBase" id="RU000434"/>
    </source>
</evidence>
<dbReference type="OMA" id="CSTNPNI"/>
<keyword evidence="12" id="KW-1185">Reference proteome</keyword>
<evidence type="ECO:0000256" key="2">
    <source>
        <dbReference type="ARBA" id="ARBA00012418"/>
    </source>
</evidence>
<reference evidence="12" key="1">
    <citation type="submission" date="2011-05" db="EMBL/GenBank/DDBJ databases">
        <title>The genome sequence of Vittaforma corneae strain ATCC 50505.</title>
        <authorList>
            <consortium name="The Broad Institute Genome Sequencing Platform"/>
            <person name="Cuomo C."/>
            <person name="Didier E."/>
            <person name="Bowers L."/>
            <person name="Young S.K."/>
            <person name="Zeng Q."/>
            <person name="Gargeya S."/>
            <person name="Fitzgerald M."/>
            <person name="Haas B."/>
            <person name="Abouelleil A."/>
            <person name="Alvarado L."/>
            <person name="Arachchi H.M."/>
            <person name="Berlin A."/>
            <person name="Chapman S.B."/>
            <person name="Gearin G."/>
            <person name="Goldberg J."/>
            <person name="Griggs A."/>
            <person name="Gujja S."/>
            <person name="Hansen M."/>
            <person name="Heiman D."/>
            <person name="Howarth C."/>
            <person name="Larimer J."/>
            <person name="Lui A."/>
            <person name="MacDonald P.J.P."/>
            <person name="McCowen C."/>
            <person name="Montmayeur A."/>
            <person name="Murphy C."/>
            <person name="Neiman D."/>
            <person name="Pearson M."/>
            <person name="Priest M."/>
            <person name="Roberts A."/>
            <person name="Saif S."/>
            <person name="Shea T."/>
            <person name="Sisk P."/>
            <person name="Stolte C."/>
            <person name="Sykes S."/>
            <person name="Wortman J."/>
            <person name="Nusbaum C."/>
            <person name="Birren B."/>
        </authorList>
    </citation>
    <scope>NUCLEOTIDE SEQUENCE [LARGE SCALE GENOMIC DNA]</scope>
    <source>
        <strain evidence="12">ATCC 50505</strain>
    </source>
</reference>
<dbReference type="EC" id="2.7.7.6" evidence="2"/>
<dbReference type="GO" id="GO:0006351">
    <property type="term" value="P:DNA-templated transcription"/>
    <property type="evidence" value="ECO:0007669"/>
    <property type="project" value="InterPro"/>
</dbReference>
<keyword evidence="6" id="KW-0804">Transcription</keyword>
<dbReference type="InterPro" id="IPR007642">
    <property type="entry name" value="RNA_pol_Rpb2_2"/>
</dbReference>
<organism evidence="11 12">
    <name type="scientific">Vittaforma corneae (strain ATCC 50505)</name>
    <name type="common">Microsporidian parasite</name>
    <name type="synonym">Nosema corneum</name>
    <dbReference type="NCBI Taxonomy" id="993615"/>
    <lineage>
        <taxon>Eukaryota</taxon>
        <taxon>Fungi</taxon>
        <taxon>Fungi incertae sedis</taxon>
        <taxon>Microsporidia</taxon>
        <taxon>Nosematidae</taxon>
        <taxon>Vittaforma</taxon>
    </lineage>
</organism>
<dbReference type="HOGENOM" id="CLU_000524_5_3_1"/>
<feature type="domain" description="RNA polymerase Rpb2" evidence="10">
    <location>
        <begin position="449"/>
        <end position="513"/>
    </location>
</feature>
<accession>L2GKH9</accession>
<evidence type="ECO:0000256" key="4">
    <source>
        <dbReference type="ARBA" id="ARBA00022679"/>
    </source>
</evidence>
<feature type="domain" description="RNA polymerase beta subunit protrusion" evidence="9">
    <location>
        <begin position="31"/>
        <end position="423"/>
    </location>
</feature>
<protein>
    <recommendedName>
        <fullName evidence="2">DNA-directed RNA polymerase</fullName>
        <ecNumber evidence="2">2.7.7.6</ecNumber>
    </recommendedName>
</protein>
<dbReference type="STRING" id="993615.L2GKH9"/>
<dbReference type="InterPro" id="IPR015712">
    <property type="entry name" value="DNA-dir_RNA_pol_su2"/>
</dbReference>
<dbReference type="InterPro" id="IPR037034">
    <property type="entry name" value="RNA_pol_Rpb2_2_sf"/>
</dbReference>
<feature type="domain" description="RNA polymerase Rpb2" evidence="8">
    <location>
        <begin position="193"/>
        <end position="374"/>
    </location>
</feature>
<dbReference type="InterPro" id="IPR007644">
    <property type="entry name" value="RNA_pol_bsu_protrusion"/>
</dbReference>
<evidence type="ECO:0000256" key="5">
    <source>
        <dbReference type="ARBA" id="ARBA00022695"/>
    </source>
</evidence>
<name>L2GKH9_VITCO</name>
<dbReference type="GO" id="GO:0003677">
    <property type="term" value="F:DNA binding"/>
    <property type="evidence" value="ECO:0007669"/>
    <property type="project" value="InterPro"/>
</dbReference>
<evidence type="ECO:0000259" key="10">
    <source>
        <dbReference type="Pfam" id="PF04565"/>
    </source>
</evidence>
<dbReference type="Pfam" id="PF04565">
    <property type="entry name" value="RNA_pol_Rpb2_3"/>
    <property type="match status" value="1"/>
</dbReference>
<evidence type="ECO:0000256" key="1">
    <source>
        <dbReference type="ARBA" id="ARBA00006835"/>
    </source>
</evidence>
<comment type="similarity">
    <text evidence="1 7">Belongs to the RNA polymerase beta chain family.</text>
</comment>
<keyword evidence="5" id="KW-0548">Nucleotidyltransferase</keyword>
<dbReference type="NCBIfam" id="NF007175">
    <property type="entry name" value="PRK09606.1"/>
    <property type="match status" value="1"/>
</dbReference>
<dbReference type="Pfam" id="PF04561">
    <property type="entry name" value="RNA_pol_Rpb2_2"/>
    <property type="match status" value="1"/>
</dbReference>
<evidence type="ECO:0000256" key="6">
    <source>
        <dbReference type="ARBA" id="ARBA00023163"/>
    </source>
</evidence>
<dbReference type="Pfam" id="PF04563">
    <property type="entry name" value="RNA_pol_Rpb2_1"/>
    <property type="match status" value="1"/>
</dbReference>
<dbReference type="AlphaFoldDB" id="L2GKH9"/>